<dbReference type="InterPro" id="IPR058625">
    <property type="entry name" value="MdtA-like_BSH"/>
</dbReference>
<dbReference type="EMBL" id="VSGZ01000044">
    <property type="protein sequence ID" value="TXY89584.1"/>
    <property type="molecule type" value="Genomic_DNA"/>
</dbReference>
<dbReference type="Proteomes" id="UP000319979">
    <property type="component" value="Unassembled WGS sequence"/>
</dbReference>
<evidence type="ECO:0000256" key="3">
    <source>
        <dbReference type="ARBA" id="ARBA00022448"/>
    </source>
</evidence>
<dbReference type="Pfam" id="PF25954">
    <property type="entry name" value="Beta-barrel_RND_2"/>
    <property type="match status" value="1"/>
</dbReference>
<evidence type="ECO:0000313" key="14">
    <source>
        <dbReference type="Proteomes" id="UP000323225"/>
    </source>
</evidence>
<evidence type="ECO:0000259" key="6">
    <source>
        <dbReference type="Pfam" id="PF25917"/>
    </source>
</evidence>
<comment type="subcellular location">
    <subcellularLocation>
        <location evidence="1">Cell envelope</location>
    </subcellularLocation>
</comment>
<protein>
    <submittedName>
        <fullName evidence="10">Vibriobactin export RND transporter periplasmic adaptor subunit VexG</fullName>
    </submittedName>
</protein>
<dbReference type="PANTHER" id="PTHR30469:SF13">
    <property type="entry name" value="HAE1 FAMILY EFFLUX PUMP MFP COMPONENT"/>
    <property type="match status" value="1"/>
</dbReference>
<dbReference type="InterPro" id="IPR058624">
    <property type="entry name" value="MdtA-like_HH"/>
</dbReference>
<feature type="domain" description="CusB-like beta-barrel" evidence="7">
    <location>
        <begin position="192"/>
        <end position="263"/>
    </location>
</feature>
<dbReference type="Pfam" id="PF25967">
    <property type="entry name" value="RND-MFP_C"/>
    <property type="match status" value="1"/>
</dbReference>
<evidence type="ECO:0000313" key="9">
    <source>
        <dbReference type="EMBL" id="KAA1254284.1"/>
    </source>
</evidence>
<comment type="similarity">
    <text evidence="2">Belongs to the membrane fusion protein (MFP) (TC 8.A.1) family.</text>
</comment>
<reference evidence="15 16" key="1">
    <citation type="submission" date="2019-06" db="EMBL/GenBank/DDBJ databases">
        <title>Vibrio cholerae phylogeny based on whole-genome sequencing reveals genetic diversity and population strucutre.</title>
        <authorList>
            <person name="Zhiqiu Y."/>
            <person name="Bin L."/>
            <person name="Lingyan J."/>
        </authorList>
    </citation>
    <scope>NUCLEOTIDE SEQUENCE [LARGE SCALE GENOMIC DNA]</scope>
    <source>
        <strain evidence="12 15">N2768</strain>
        <strain evidence="11 16">N2814</strain>
    </source>
</reference>
<dbReference type="Gene3D" id="2.40.30.170">
    <property type="match status" value="1"/>
</dbReference>
<dbReference type="Proteomes" id="UP000323583">
    <property type="component" value="Unassembled WGS sequence"/>
</dbReference>
<reference evidence="10 13" key="2">
    <citation type="submission" date="2019-07" db="EMBL/GenBank/DDBJ databases">
        <title>Phenotypic and genotypic antimicrobial resistance traits of Vibrio cholerae non-O1/non-O139 isolated from a large Austrian lake frequently associated with cases of infection.</title>
        <authorList>
            <person name="Lepuschitz S."/>
            <person name="Baron S."/>
            <person name="Larvor E."/>
            <person name="Granier S."/>
            <person name="Pretzer C."/>
            <person name="Mach R.L."/>
            <person name="Farnleitner A.H."/>
            <person name="Ruppitsch W."/>
            <person name="Pleininger S."/>
            <person name="Indra A."/>
            <person name="Kirschner A.K.T."/>
        </authorList>
    </citation>
    <scope>NUCLEOTIDE SEQUENCE [LARGE SCALE GENOMIC DNA]</scope>
    <source>
        <strain evidence="10 13">A12JL36W90</strain>
    </source>
</reference>
<dbReference type="EMBL" id="VSIJ01000036">
    <property type="protein sequence ID" value="TXX64569.1"/>
    <property type="molecule type" value="Genomic_DNA"/>
</dbReference>
<evidence type="ECO:0000256" key="1">
    <source>
        <dbReference type="ARBA" id="ARBA00004196"/>
    </source>
</evidence>
<evidence type="ECO:0000259" key="8">
    <source>
        <dbReference type="Pfam" id="PF25967"/>
    </source>
</evidence>
<dbReference type="PANTHER" id="PTHR30469">
    <property type="entry name" value="MULTIDRUG RESISTANCE PROTEIN MDTA"/>
    <property type="match status" value="1"/>
</dbReference>
<organism evidence="10 13">
    <name type="scientific">Vibrio cholerae</name>
    <dbReference type="NCBI Taxonomy" id="666"/>
    <lineage>
        <taxon>Bacteria</taxon>
        <taxon>Pseudomonadati</taxon>
        <taxon>Pseudomonadota</taxon>
        <taxon>Gammaproteobacteria</taxon>
        <taxon>Vibrionales</taxon>
        <taxon>Vibrionaceae</taxon>
        <taxon>Vibrio</taxon>
    </lineage>
</organism>
<sequence length="352" mass="38789">MNKNTVLSLTLLTLLMNSAVLSAKEPNQPPAISVVTESVQSQQISQSLSVVGKLKAEQSVDIAAEVAGKVNMIAVQANQQVKKDQILIKLDDDKAQAALVEAKAYLQDEQRKLTEYERLLKRNAITPTEIDAQRARVEIGQARLNAAQANLADLHITAPFDGTVGFIDFSRGKWVSAGSELLTLDNLSLMQLDLQIPERYLPQLSKGMKVQGSSEAWPNVQFEGSVVAVDSRINQETLNLRVRVHFPNPDQRLKPGMLMSARIHFPAISAPIIPVQALEYSGTKRFVYVIGEDNVAKRREVSLGARVENQVVIEKGLQIGEKIVVQGIVNMRDNARVSEVTVEGRPLKKDDK</sequence>
<dbReference type="InterPro" id="IPR058627">
    <property type="entry name" value="MdtA-like_C"/>
</dbReference>
<evidence type="ECO:0000256" key="4">
    <source>
        <dbReference type="SAM" id="SignalP"/>
    </source>
</evidence>
<dbReference type="NCBIfam" id="TIGR01730">
    <property type="entry name" value="RND_mfp"/>
    <property type="match status" value="1"/>
</dbReference>
<feature type="domain" description="Multidrug resistance protein MdtA-like barrel-sandwich hybrid" evidence="6">
    <location>
        <begin position="59"/>
        <end position="180"/>
    </location>
</feature>
<dbReference type="Proteomes" id="UP000323819">
    <property type="component" value="Unassembled WGS sequence"/>
</dbReference>
<evidence type="ECO:0000313" key="16">
    <source>
        <dbReference type="Proteomes" id="UP000323819"/>
    </source>
</evidence>
<dbReference type="FunFam" id="1.10.287.470:FF:000027">
    <property type="entry name" value="HAE1 family efflux pump MFP component"/>
    <property type="match status" value="1"/>
</dbReference>
<feature type="domain" description="Multidrug resistance protein MdtA-like alpha-helical hairpin" evidence="5">
    <location>
        <begin position="93"/>
        <end position="152"/>
    </location>
</feature>
<dbReference type="Pfam" id="PF25876">
    <property type="entry name" value="HH_MFP_RND"/>
    <property type="match status" value="1"/>
</dbReference>
<evidence type="ECO:0000256" key="2">
    <source>
        <dbReference type="ARBA" id="ARBA00009477"/>
    </source>
</evidence>
<feature type="chain" id="PRO_5015029196" evidence="4">
    <location>
        <begin position="24"/>
        <end position="352"/>
    </location>
</feature>
<proteinExistence type="inferred from homology"/>
<dbReference type="Pfam" id="PF25917">
    <property type="entry name" value="BSH_RND"/>
    <property type="match status" value="1"/>
</dbReference>
<feature type="signal peptide" evidence="4">
    <location>
        <begin position="1"/>
        <end position="23"/>
    </location>
</feature>
<dbReference type="Gene3D" id="1.10.287.470">
    <property type="entry name" value="Helix hairpin bin"/>
    <property type="match status" value="1"/>
</dbReference>
<evidence type="ECO:0000259" key="7">
    <source>
        <dbReference type="Pfam" id="PF25954"/>
    </source>
</evidence>
<keyword evidence="4" id="KW-0732">Signal</keyword>
<evidence type="ECO:0000313" key="13">
    <source>
        <dbReference type="Proteomes" id="UP000319979"/>
    </source>
</evidence>
<accession>A0A085RTM5</accession>
<dbReference type="EMBL" id="VUAA01000013">
    <property type="protein sequence ID" value="KAA1254284.1"/>
    <property type="molecule type" value="Genomic_DNA"/>
</dbReference>
<dbReference type="SUPFAM" id="SSF111369">
    <property type="entry name" value="HlyD-like secretion proteins"/>
    <property type="match status" value="1"/>
</dbReference>
<evidence type="ECO:0000313" key="12">
    <source>
        <dbReference type="EMBL" id="TXY89584.1"/>
    </source>
</evidence>
<dbReference type="GO" id="GO:0015562">
    <property type="term" value="F:efflux transmembrane transporter activity"/>
    <property type="evidence" value="ECO:0007669"/>
    <property type="project" value="TreeGrafter"/>
</dbReference>
<evidence type="ECO:0000259" key="5">
    <source>
        <dbReference type="Pfam" id="PF25876"/>
    </source>
</evidence>
<evidence type="ECO:0000313" key="15">
    <source>
        <dbReference type="Proteomes" id="UP000323583"/>
    </source>
</evidence>
<dbReference type="InterPro" id="IPR058792">
    <property type="entry name" value="Beta-barrel_RND_2"/>
</dbReference>
<dbReference type="FunFam" id="2.40.30.170:FF:000023">
    <property type="entry name" value="HAE1 family efflux pump MFP component"/>
    <property type="match status" value="1"/>
</dbReference>
<comment type="caution">
    <text evidence="10">The sequence shown here is derived from an EMBL/GenBank/DDBJ whole genome shotgun (WGS) entry which is preliminary data.</text>
</comment>
<dbReference type="Proteomes" id="UP000323225">
    <property type="component" value="Unassembled WGS sequence"/>
</dbReference>
<name>A0A085RTM5_VIBCL</name>
<evidence type="ECO:0000313" key="10">
    <source>
        <dbReference type="EMBL" id="TQP12736.1"/>
    </source>
</evidence>
<keyword evidence="3" id="KW-0813">Transport</keyword>
<dbReference type="FunFam" id="2.40.420.20:FF:000007">
    <property type="entry name" value="HAE1 family efflux pump MFP component"/>
    <property type="match status" value="1"/>
</dbReference>
<dbReference type="RefSeq" id="WP_001039258.1">
    <property type="nucleotide sequence ID" value="NZ_CADDXA010000001.1"/>
</dbReference>
<gene>
    <name evidence="10" type="primary">vexG</name>
    <name evidence="9" type="ORF">F0M16_12825</name>
    <name evidence="10" type="ORF">FLM02_12970</name>
    <name evidence="12" type="ORF">FXE67_16690</name>
    <name evidence="11" type="ORF">FXF03_17270</name>
</gene>
<dbReference type="Gene3D" id="2.40.50.100">
    <property type="match status" value="1"/>
</dbReference>
<dbReference type="InterPro" id="IPR006143">
    <property type="entry name" value="RND_pump_MFP"/>
</dbReference>
<dbReference type="Gene3D" id="2.40.420.20">
    <property type="match status" value="1"/>
</dbReference>
<dbReference type="AlphaFoldDB" id="A0A085RTM5"/>
<reference evidence="9 14" key="3">
    <citation type="submission" date="2019-09" db="EMBL/GenBank/DDBJ databases">
        <authorList>
            <person name="Kritzky A."/>
            <person name="Schelkanova E.Y."/>
            <person name="Alkhova Z.V."/>
            <person name="Smirnova N.I."/>
        </authorList>
    </citation>
    <scope>NUCLEOTIDE SEQUENCE [LARGE SCALE GENOMIC DNA]</scope>
    <source>
        <strain evidence="9 14">M1526</strain>
    </source>
</reference>
<dbReference type="GO" id="GO:1990281">
    <property type="term" value="C:efflux pump complex"/>
    <property type="evidence" value="ECO:0007669"/>
    <property type="project" value="TreeGrafter"/>
</dbReference>
<evidence type="ECO:0000313" key="11">
    <source>
        <dbReference type="EMBL" id="TXX64569.1"/>
    </source>
</evidence>
<feature type="domain" description="Multidrug resistance protein MdtA-like C-terminal permuted SH3" evidence="8">
    <location>
        <begin position="272"/>
        <end position="328"/>
    </location>
</feature>
<dbReference type="EMBL" id="VIOS01000046">
    <property type="protein sequence ID" value="TQP12736.1"/>
    <property type="molecule type" value="Genomic_DNA"/>
</dbReference>